<dbReference type="AlphaFoldDB" id="A0A3Q3DTN9"/>
<keyword evidence="8" id="KW-1185">Reference proteome</keyword>
<dbReference type="InterPro" id="IPR027417">
    <property type="entry name" value="P-loop_NTPase"/>
</dbReference>
<evidence type="ECO:0000256" key="2">
    <source>
        <dbReference type="ARBA" id="ARBA00022741"/>
    </source>
</evidence>
<reference evidence="7" key="2">
    <citation type="submission" date="2025-09" db="UniProtKB">
        <authorList>
            <consortium name="Ensembl"/>
        </authorList>
    </citation>
    <scope>IDENTIFICATION</scope>
</reference>
<dbReference type="EC" id="3.6.5.-" evidence="5"/>
<evidence type="ECO:0000256" key="3">
    <source>
        <dbReference type="ARBA" id="ARBA00022801"/>
    </source>
</evidence>
<comment type="similarity">
    <text evidence="1 5">Belongs to the GPN-loop GTPase family.</text>
</comment>
<dbReference type="SUPFAM" id="SSF52540">
    <property type="entry name" value="P-loop containing nucleoside triphosphate hydrolases"/>
    <property type="match status" value="1"/>
</dbReference>
<evidence type="ECO:0000313" key="7">
    <source>
        <dbReference type="Ensembl" id="ENSHCOP00000020250.1"/>
    </source>
</evidence>
<dbReference type="Pfam" id="PF03029">
    <property type="entry name" value="ATP_bind_1"/>
    <property type="match status" value="1"/>
</dbReference>
<name>A0A3Q3DTN9_HIPCM</name>
<dbReference type="STRING" id="109280.ENSHCOP00000020250"/>
<comment type="function">
    <text evidence="5">Small GTPase required for proper nuclear import of RNA polymerase II (RNAPII). May act at an RNAP assembly step prior to nuclear import.</text>
</comment>
<dbReference type="GeneTree" id="ENSGT00940000178162"/>
<sequence>AAARCASQQLLSDGRKAVCLLVLGMAGSGKTTFVQRLTAHLRSLQSPPYVINLDPAVRDLPFPANIGKAAPVAARRSPLAKRPPPFDVRPGRHSGHGQLQRGDEAVRPGTQRRHRHLAQPVCHAL</sequence>
<dbReference type="PANTHER" id="PTHR21231">
    <property type="entry name" value="XPA-BINDING PROTEIN 1-RELATED"/>
    <property type="match status" value="1"/>
</dbReference>
<evidence type="ECO:0000256" key="1">
    <source>
        <dbReference type="ARBA" id="ARBA00005290"/>
    </source>
</evidence>
<reference evidence="7" key="1">
    <citation type="submission" date="2025-08" db="UniProtKB">
        <authorList>
            <consortium name="Ensembl"/>
        </authorList>
    </citation>
    <scope>IDENTIFICATION</scope>
</reference>
<dbReference type="GO" id="GO:0005525">
    <property type="term" value="F:GTP binding"/>
    <property type="evidence" value="ECO:0007669"/>
    <property type="project" value="UniProtKB-KW"/>
</dbReference>
<dbReference type="GO" id="GO:0005634">
    <property type="term" value="C:nucleus"/>
    <property type="evidence" value="ECO:0007669"/>
    <property type="project" value="UniProtKB-SubCell"/>
</dbReference>
<dbReference type="PANTHER" id="PTHR21231:SF8">
    <property type="entry name" value="GPN-LOOP GTPASE 1"/>
    <property type="match status" value="1"/>
</dbReference>
<accession>A0A3Q3DTN9</accession>
<dbReference type="InterPro" id="IPR004130">
    <property type="entry name" value="Gpn"/>
</dbReference>
<comment type="subunit">
    <text evidence="5">Binds to RNA polymerase II.</text>
</comment>
<dbReference type="GO" id="GO:0003924">
    <property type="term" value="F:GTPase activity"/>
    <property type="evidence" value="ECO:0007669"/>
    <property type="project" value="TreeGrafter"/>
</dbReference>
<comment type="subcellular location">
    <subcellularLocation>
        <location evidence="5">Cytoplasm</location>
    </subcellularLocation>
    <subcellularLocation>
        <location evidence="5">Nucleus</location>
    </subcellularLocation>
</comment>
<protein>
    <recommendedName>
        <fullName evidence="5">GPN-loop GTPase</fullName>
        <ecNumber evidence="5">3.6.5.-</ecNumber>
    </recommendedName>
</protein>
<keyword evidence="5" id="KW-0963">Cytoplasm</keyword>
<dbReference type="GO" id="GO:0005737">
    <property type="term" value="C:cytoplasm"/>
    <property type="evidence" value="ECO:0007669"/>
    <property type="project" value="UniProtKB-SubCell"/>
</dbReference>
<keyword evidence="3 5" id="KW-0378">Hydrolase</keyword>
<feature type="region of interest" description="Disordered" evidence="6">
    <location>
        <begin position="73"/>
        <end position="125"/>
    </location>
</feature>
<dbReference type="Ensembl" id="ENSHCOT00000006641.1">
    <property type="protein sequence ID" value="ENSHCOP00000020250.1"/>
    <property type="gene ID" value="ENSHCOG00000006174.1"/>
</dbReference>
<evidence type="ECO:0000256" key="5">
    <source>
        <dbReference type="RuleBase" id="RU365059"/>
    </source>
</evidence>
<dbReference type="Proteomes" id="UP000264820">
    <property type="component" value="Unplaced"/>
</dbReference>
<evidence type="ECO:0000256" key="6">
    <source>
        <dbReference type="SAM" id="MobiDB-lite"/>
    </source>
</evidence>
<proteinExistence type="inferred from homology"/>
<organism evidence="7 8">
    <name type="scientific">Hippocampus comes</name>
    <name type="common">Tiger tail seahorse</name>
    <dbReference type="NCBI Taxonomy" id="109280"/>
    <lineage>
        <taxon>Eukaryota</taxon>
        <taxon>Metazoa</taxon>
        <taxon>Chordata</taxon>
        <taxon>Craniata</taxon>
        <taxon>Vertebrata</taxon>
        <taxon>Euteleostomi</taxon>
        <taxon>Actinopterygii</taxon>
        <taxon>Neopterygii</taxon>
        <taxon>Teleostei</taxon>
        <taxon>Neoteleostei</taxon>
        <taxon>Acanthomorphata</taxon>
        <taxon>Syngnathiaria</taxon>
        <taxon>Syngnathiformes</taxon>
        <taxon>Syngnathoidei</taxon>
        <taxon>Syngnathidae</taxon>
        <taxon>Hippocampus</taxon>
    </lineage>
</organism>
<keyword evidence="4 5" id="KW-0342">GTP-binding</keyword>
<dbReference type="Gene3D" id="3.40.50.300">
    <property type="entry name" value="P-loop containing nucleotide triphosphate hydrolases"/>
    <property type="match status" value="1"/>
</dbReference>
<keyword evidence="2 5" id="KW-0547">Nucleotide-binding</keyword>
<evidence type="ECO:0000256" key="4">
    <source>
        <dbReference type="ARBA" id="ARBA00023134"/>
    </source>
</evidence>
<evidence type="ECO:0000313" key="8">
    <source>
        <dbReference type="Proteomes" id="UP000264820"/>
    </source>
</evidence>